<feature type="transmembrane region" description="Helical" evidence="5">
    <location>
        <begin position="149"/>
        <end position="169"/>
    </location>
</feature>
<dbReference type="Proteomes" id="UP001498398">
    <property type="component" value="Unassembled WGS sequence"/>
</dbReference>
<dbReference type="InterPro" id="IPR004841">
    <property type="entry name" value="AA-permease/SLC12A_dom"/>
</dbReference>
<comment type="caution">
    <text evidence="7">The sequence shown here is derived from an EMBL/GenBank/DDBJ whole genome shotgun (WGS) entry which is preliminary data.</text>
</comment>
<evidence type="ECO:0000256" key="2">
    <source>
        <dbReference type="ARBA" id="ARBA00022692"/>
    </source>
</evidence>
<evidence type="ECO:0000256" key="1">
    <source>
        <dbReference type="ARBA" id="ARBA00004141"/>
    </source>
</evidence>
<evidence type="ECO:0000256" key="5">
    <source>
        <dbReference type="SAM" id="Phobius"/>
    </source>
</evidence>
<dbReference type="PANTHER" id="PTHR43341">
    <property type="entry name" value="AMINO ACID PERMEASE"/>
    <property type="match status" value="1"/>
</dbReference>
<organism evidence="7 8">
    <name type="scientific">Marasmiellus scandens</name>
    <dbReference type="NCBI Taxonomy" id="2682957"/>
    <lineage>
        <taxon>Eukaryota</taxon>
        <taxon>Fungi</taxon>
        <taxon>Dikarya</taxon>
        <taxon>Basidiomycota</taxon>
        <taxon>Agaricomycotina</taxon>
        <taxon>Agaricomycetes</taxon>
        <taxon>Agaricomycetidae</taxon>
        <taxon>Agaricales</taxon>
        <taxon>Marasmiineae</taxon>
        <taxon>Omphalotaceae</taxon>
        <taxon>Marasmiellus</taxon>
    </lineage>
</organism>
<evidence type="ECO:0000313" key="7">
    <source>
        <dbReference type="EMBL" id="KAK7453497.1"/>
    </source>
</evidence>
<feature type="transmembrane region" description="Helical" evidence="5">
    <location>
        <begin position="24"/>
        <end position="41"/>
    </location>
</feature>
<feature type="transmembrane region" description="Helical" evidence="5">
    <location>
        <begin position="115"/>
        <end position="137"/>
    </location>
</feature>
<protein>
    <submittedName>
        <fullName evidence="7">Amino-acid permease inda1</fullName>
    </submittedName>
</protein>
<evidence type="ECO:0000256" key="4">
    <source>
        <dbReference type="ARBA" id="ARBA00023136"/>
    </source>
</evidence>
<accession>A0ABR1JD33</accession>
<keyword evidence="8" id="KW-1185">Reference proteome</keyword>
<reference evidence="7 8" key="1">
    <citation type="submission" date="2024-01" db="EMBL/GenBank/DDBJ databases">
        <title>A draft genome for the cacao thread blight pathogen Marasmiellus scandens.</title>
        <authorList>
            <person name="Baruah I.K."/>
            <person name="Leung J."/>
            <person name="Bukari Y."/>
            <person name="Amoako-Attah I."/>
            <person name="Meinhardt L.W."/>
            <person name="Bailey B.A."/>
            <person name="Cohen S.P."/>
        </authorList>
    </citation>
    <scope>NUCLEOTIDE SEQUENCE [LARGE SCALE GENOMIC DNA]</scope>
    <source>
        <strain evidence="7 8">GH-19</strain>
    </source>
</reference>
<dbReference type="InterPro" id="IPR050524">
    <property type="entry name" value="APC_YAT"/>
</dbReference>
<keyword evidence="4 5" id="KW-0472">Membrane</keyword>
<keyword evidence="2 5" id="KW-0812">Transmembrane</keyword>
<name>A0ABR1JD33_9AGAR</name>
<evidence type="ECO:0000259" key="6">
    <source>
        <dbReference type="Pfam" id="PF00324"/>
    </source>
</evidence>
<dbReference type="EMBL" id="JBANRG010000026">
    <property type="protein sequence ID" value="KAK7453497.1"/>
    <property type="molecule type" value="Genomic_DNA"/>
</dbReference>
<dbReference type="Pfam" id="PF00324">
    <property type="entry name" value="AA_permease"/>
    <property type="match status" value="1"/>
</dbReference>
<sequence length="214" mass="24169">MTALAETGYAPNIFSYVDKSSRPLFSVILGLAFAPLAYINVSATSDILTGSLPSPVFQPLLPGDPSACASMNLVVVRRYEMTIPYSIRFRRAWQVQGHSFEELPFQALGGAWGSWLGLILVVLVIVTQFYVALFPIGGLSSESARAQSFFQAFLAIPVMALFWIIGYTWKRSRPWRAHETGRKFWLTVEQMRVYRVERAQAPIYVKIYRMLFAN</sequence>
<dbReference type="PANTHER" id="PTHR43341:SF12">
    <property type="entry name" value="AMINO ACID TRANSPORTER (EUROFUNG)"/>
    <property type="match status" value="1"/>
</dbReference>
<evidence type="ECO:0000313" key="8">
    <source>
        <dbReference type="Proteomes" id="UP001498398"/>
    </source>
</evidence>
<evidence type="ECO:0000256" key="3">
    <source>
        <dbReference type="ARBA" id="ARBA00022989"/>
    </source>
</evidence>
<comment type="subcellular location">
    <subcellularLocation>
        <location evidence="1">Membrane</location>
        <topology evidence="1">Multi-pass membrane protein</topology>
    </subcellularLocation>
</comment>
<feature type="domain" description="Amino acid permease/ SLC12A" evidence="6">
    <location>
        <begin position="1"/>
        <end position="173"/>
    </location>
</feature>
<keyword evidence="3 5" id="KW-1133">Transmembrane helix</keyword>
<proteinExistence type="predicted"/>
<gene>
    <name evidence="7" type="primary">inda1_5</name>
    <name evidence="7" type="ORF">VKT23_011774</name>
</gene>